<dbReference type="EMBL" id="GU170900">
    <property type="protein sequence ID" value="ADF28526.1"/>
    <property type="molecule type" value="mRNA"/>
</dbReference>
<reference evidence="1" key="1">
    <citation type="journal article" date="2010" name="Cell. Mol. Life Sci.">
        <title>Venom components from Citharischius crawshayi spider (Family Theraphosidae): exploring transcriptome, venomics, and function.</title>
        <authorList>
            <person name="Diego-Garcia E."/>
            <person name="Peigneur S."/>
            <person name="Waelkens E."/>
            <person name="Debaveye S."/>
            <person name="Tytgat J."/>
        </authorList>
    </citation>
    <scope>NUCLEOTIDE SEQUENCE</scope>
    <source>
        <tissue evidence="1">Venom gland</tissue>
    </source>
</reference>
<evidence type="ECO:0000313" key="1">
    <source>
        <dbReference type="EMBL" id="ADF28526.1"/>
    </source>
</evidence>
<name>D5J705_PELMU</name>
<proteinExistence type="evidence at transcript level"/>
<protein>
    <submittedName>
        <fullName evidence="1">Uncharacterized protein</fullName>
    </submittedName>
</protein>
<sequence>MNHNSDTTEKPLKCTSITHCYI</sequence>
<accession>D5J705</accession>
<organism evidence="1">
    <name type="scientific">Pelinobius muticus</name>
    <name type="common">King baboon spider</name>
    <name type="synonym">Citharischius crawshayi</name>
    <dbReference type="NCBI Taxonomy" id="753628"/>
    <lineage>
        <taxon>Eukaryota</taxon>
        <taxon>Metazoa</taxon>
        <taxon>Ecdysozoa</taxon>
        <taxon>Arthropoda</taxon>
        <taxon>Chelicerata</taxon>
        <taxon>Arachnida</taxon>
        <taxon>Araneae</taxon>
        <taxon>Mygalomorphae</taxon>
        <taxon>Avicularoidea</taxon>
        <taxon>Theraphosidae</taxon>
        <taxon>Pelinobius</taxon>
    </lineage>
</organism>
<dbReference type="AlphaFoldDB" id="D5J705"/>